<feature type="region of interest" description="Disordered" evidence="1">
    <location>
        <begin position="686"/>
        <end position="725"/>
    </location>
</feature>
<dbReference type="STRING" id="575540.Isop_1991"/>
<reference key="1">
    <citation type="submission" date="2010-11" db="EMBL/GenBank/DDBJ databases">
        <title>The complete sequence of chromosome of Isophaera pallida ATCC 43644.</title>
        <authorList>
            <consortium name="US DOE Joint Genome Institute (JGI-PGF)"/>
            <person name="Lucas S."/>
            <person name="Copeland A."/>
            <person name="Lapidus A."/>
            <person name="Bruce D."/>
            <person name="Goodwin L."/>
            <person name="Pitluck S."/>
            <person name="Kyrpides N."/>
            <person name="Mavromatis K."/>
            <person name="Pagani I."/>
            <person name="Ivanova N."/>
            <person name="Saunders E."/>
            <person name="Brettin T."/>
            <person name="Detter J.C."/>
            <person name="Han C."/>
            <person name="Tapia R."/>
            <person name="Land M."/>
            <person name="Hauser L."/>
            <person name="Markowitz V."/>
            <person name="Cheng J.-F."/>
            <person name="Hugenholtz P."/>
            <person name="Woyke T."/>
            <person name="Wu D."/>
            <person name="Eisen J.A."/>
        </authorList>
    </citation>
    <scope>NUCLEOTIDE SEQUENCE</scope>
    <source>
        <strain>ATCC 43644</strain>
    </source>
</reference>
<proteinExistence type="predicted"/>
<dbReference type="AlphaFoldDB" id="E8R352"/>
<dbReference type="Proteomes" id="UP000008631">
    <property type="component" value="Chromosome"/>
</dbReference>
<feature type="compositionally biased region" description="Basic residues" evidence="1">
    <location>
        <begin position="797"/>
        <end position="809"/>
    </location>
</feature>
<evidence type="ECO:0000256" key="1">
    <source>
        <dbReference type="SAM" id="MobiDB-lite"/>
    </source>
</evidence>
<dbReference type="RefSeq" id="WP_013564859.1">
    <property type="nucleotide sequence ID" value="NC_014962.1"/>
</dbReference>
<dbReference type="OrthoDB" id="9804790at2"/>
<name>E8R352_ISOPI</name>
<dbReference type="KEGG" id="ipa:Isop_1991"/>
<accession>E8R352</accession>
<feature type="region of interest" description="Disordered" evidence="1">
    <location>
        <begin position="778"/>
        <end position="857"/>
    </location>
</feature>
<protein>
    <submittedName>
        <fullName evidence="2">Uncharacterized protein</fullName>
    </submittedName>
</protein>
<evidence type="ECO:0000313" key="3">
    <source>
        <dbReference type="Proteomes" id="UP000008631"/>
    </source>
</evidence>
<dbReference type="HOGENOM" id="CLU_333390_0_0_0"/>
<gene>
    <name evidence="2" type="ordered locus">Isop_1991</name>
</gene>
<keyword evidence="3" id="KW-1185">Reference proteome</keyword>
<evidence type="ECO:0000313" key="2">
    <source>
        <dbReference type="EMBL" id="ADV62571.1"/>
    </source>
</evidence>
<feature type="compositionally biased region" description="Polar residues" evidence="1">
    <location>
        <begin position="695"/>
        <end position="710"/>
    </location>
</feature>
<reference evidence="2 3" key="2">
    <citation type="journal article" date="2011" name="Stand. Genomic Sci.">
        <title>Complete genome sequence of Isosphaera pallida type strain (IS1B).</title>
        <authorList>
            <consortium name="US DOE Joint Genome Institute (JGI-PGF)"/>
            <person name="Goker M."/>
            <person name="Cleland D."/>
            <person name="Saunders E."/>
            <person name="Lapidus A."/>
            <person name="Nolan M."/>
            <person name="Lucas S."/>
            <person name="Hammon N."/>
            <person name="Deshpande S."/>
            <person name="Cheng J.F."/>
            <person name="Tapia R."/>
            <person name="Han C."/>
            <person name="Goodwin L."/>
            <person name="Pitluck S."/>
            <person name="Liolios K."/>
            <person name="Pagani I."/>
            <person name="Ivanova N."/>
            <person name="Mavromatis K."/>
            <person name="Pati A."/>
            <person name="Chen A."/>
            <person name="Palaniappan K."/>
            <person name="Land M."/>
            <person name="Hauser L."/>
            <person name="Chang Y.J."/>
            <person name="Jeffries C.D."/>
            <person name="Detter J.C."/>
            <person name="Beck B."/>
            <person name="Woyke T."/>
            <person name="Bristow J."/>
            <person name="Eisen J.A."/>
            <person name="Markowitz V."/>
            <person name="Hugenholtz P."/>
            <person name="Kyrpides N.C."/>
            <person name="Klenk H.P."/>
        </authorList>
    </citation>
    <scope>NUCLEOTIDE SEQUENCE [LARGE SCALE GENOMIC DNA]</scope>
    <source>
        <strain evidence="3">ATCC 43644 / DSM 9630 / IS1B</strain>
    </source>
</reference>
<dbReference type="InParanoid" id="E8R352"/>
<dbReference type="EMBL" id="CP002353">
    <property type="protein sequence ID" value="ADV62571.1"/>
    <property type="molecule type" value="Genomic_DNA"/>
</dbReference>
<sequence length="857" mass="93765">MWSRLELNNEVVARPSARRLRPTRLLIEPGGIDRLELLEGPGASWPSATVCGDRVALWLDAGTSRERLVFSGVVTSVTPRRDRWGWRFAIRCLGARWLVDDVAIRHPNSGVGRFRFNLPTDDPDHVPSWSGLTLGQILALVLQAHAPALAERGVVLGPNEEFESLDLNPPTPVEIAGERLINTLEQVLARWAPNHRLVFEPIAGAGGTGTTPSIQATLRLLDRGRVVEPGSDEVGVIRLGRGGATLIEASERVEDCATRVRVVGSAEIEPFELRLSDESLQEDWTHAQEEAWTLADYESAREAVDAGEVVSMSSRVVRVRSDNSARVWPLNAWAGTRRGRLRLSATPIDLPGQRLRSQQTRFVQSNEALAAGGTAEITVDRDFTINVFSRYALYALKGDDERPHVFRRYKPTDPEIAARLQLMFAHNEPYRFNGGAGAVLTRTAMGFVEVGGIRHQGVVEIDPGAGTITFTEPVVAMAGLNQRDALLETSQALNRPDDVVVFVPVAVDPIELNEPEQGDGPGYGGTAWSWRGLRRTRTIALPEWRDRGAESQVRRAASETHRALRDVRLRAVVVLWEDSGRDWLPLGGWARLEAYEDPGPDARPIDLGRWGQVALPVVAASLVWDRHGGSTTTFVLSNDVVDEPGAVWNAATLPGLTGDVITNNFLDAPGLARIGHPWAGWNGVPETTRMPKPSSVMSLESSRQAGSSDWNHPKRAEAEAVGPAVDRQVEASARTLESLNAGIAATADSATLTDSSSSLQDMASSQIKKGEYREFVRSPSTVEGVGTSSGRIGAPSRRPRAPRRQRRPTIRSVETLDDGDAHRLGRHVGDDDMDRIGPIRREGDDRVGHPRPRASRR</sequence>
<feature type="compositionally biased region" description="Basic and acidic residues" evidence="1">
    <location>
        <begin position="819"/>
        <end position="848"/>
    </location>
</feature>
<organism evidence="2 3">
    <name type="scientific">Isosphaera pallida (strain ATCC 43644 / DSM 9630 / IS1B)</name>
    <dbReference type="NCBI Taxonomy" id="575540"/>
    <lineage>
        <taxon>Bacteria</taxon>
        <taxon>Pseudomonadati</taxon>
        <taxon>Planctomycetota</taxon>
        <taxon>Planctomycetia</taxon>
        <taxon>Isosphaerales</taxon>
        <taxon>Isosphaeraceae</taxon>
        <taxon>Isosphaera</taxon>
    </lineage>
</organism>
<dbReference type="eggNOG" id="ENOG5033ZIW">
    <property type="taxonomic scope" value="Bacteria"/>
</dbReference>